<dbReference type="AlphaFoldDB" id="A0A3D9KG47"/>
<feature type="transmembrane region" description="Helical" evidence="1">
    <location>
        <begin position="159"/>
        <end position="180"/>
    </location>
</feature>
<comment type="caution">
    <text evidence="2">The sequence shown here is derived from an EMBL/GenBank/DDBJ whole genome shotgun (WGS) entry which is preliminary data.</text>
</comment>
<dbReference type="EMBL" id="QRDZ01000004">
    <property type="protein sequence ID" value="RED85339.1"/>
    <property type="molecule type" value="Genomic_DNA"/>
</dbReference>
<evidence type="ECO:0000256" key="1">
    <source>
        <dbReference type="SAM" id="Phobius"/>
    </source>
</evidence>
<protein>
    <submittedName>
        <fullName evidence="2">Energy-coupling factor transport system substrate-specific component</fullName>
    </submittedName>
</protein>
<evidence type="ECO:0000313" key="2">
    <source>
        <dbReference type="EMBL" id="RED85339.1"/>
    </source>
</evidence>
<feature type="transmembrane region" description="Helical" evidence="1">
    <location>
        <begin position="58"/>
        <end position="78"/>
    </location>
</feature>
<accession>A0A3D9KG47</accession>
<sequence length="206" mass="22012">MKDIAVEQRGAPVAFSGRKKRWTTKDILVSGMIGIVFAFVQLGLTYAFMAAAVSAGPVVARLLNGFFFLSGFMALAIVRKPGIGLLSQTITGLVMTPLTPFGILMLFGCLINGVLTELMFVPTRYRKYSLAVFVIGMGVISIVYTLLEYGMSGYGGLAVSVQVGIMAVSAISGAFCGWLCKRLVDALMRTGLLSGYAAEWQSGNPR</sequence>
<dbReference type="InterPro" id="IPR017195">
    <property type="entry name" value="ABC_thiamin-permease_prd"/>
</dbReference>
<feature type="transmembrane region" description="Helical" evidence="1">
    <location>
        <begin position="98"/>
        <end position="121"/>
    </location>
</feature>
<feature type="transmembrane region" description="Helical" evidence="1">
    <location>
        <begin position="128"/>
        <end position="147"/>
    </location>
</feature>
<name>A0A3D9KG47_9BACL</name>
<keyword evidence="1" id="KW-0812">Transmembrane</keyword>
<proteinExistence type="predicted"/>
<keyword evidence="1" id="KW-1133">Transmembrane helix</keyword>
<dbReference type="Pfam" id="PF09819">
    <property type="entry name" value="ABC_cobalt"/>
    <property type="match status" value="1"/>
</dbReference>
<gene>
    <name evidence="2" type="ORF">DFP98_10444</name>
</gene>
<organism evidence="2 3">
    <name type="scientific">Cohnella phaseoli</name>
    <dbReference type="NCBI Taxonomy" id="456490"/>
    <lineage>
        <taxon>Bacteria</taxon>
        <taxon>Bacillati</taxon>
        <taxon>Bacillota</taxon>
        <taxon>Bacilli</taxon>
        <taxon>Bacillales</taxon>
        <taxon>Paenibacillaceae</taxon>
        <taxon>Cohnella</taxon>
    </lineage>
</organism>
<evidence type="ECO:0000313" key="3">
    <source>
        <dbReference type="Proteomes" id="UP000256977"/>
    </source>
</evidence>
<keyword evidence="3" id="KW-1185">Reference proteome</keyword>
<dbReference type="Proteomes" id="UP000256977">
    <property type="component" value="Unassembled WGS sequence"/>
</dbReference>
<keyword evidence="1" id="KW-0472">Membrane</keyword>
<feature type="transmembrane region" description="Helical" evidence="1">
    <location>
        <begin position="27"/>
        <end position="51"/>
    </location>
</feature>
<dbReference type="RefSeq" id="WP_181917517.1">
    <property type="nucleotide sequence ID" value="NZ_QRDZ01000004.1"/>
</dbReference>
<reference evidence="2 3" key="1">
    <citation type="submission" date="2018-07" db="EMBL/GenBank/DDBJ databases">
        <title>Genomic Encyclopedia of Type Strains, Phase III (KMG-III): the genomes of soil and plant-associated and newly described type strains.</title>
        <authorList>
            <person name="Whitman W."/>
        </authorList>
    </citation>
    <scope>NUCLEOTIDE SEQUENCE [LARGE SCALE GENOMIC DNA]</scope>
    <source>
        <strain evidence="2 3">CECT 7287</strain>
    </source>
</reference>